<feature type="compositionally biased region" description="Low complexity" evidence="1">
    <location>
        <begin position="176"/>
        <end position="208"/>
    </location>
</feature>
<feature type="compositionally biased region" description="Low complexity" evidence="1">
    <location>
        <begin position="18"/>
        <end position="36"/>
    </location>
</feature>
<feature type="region of interest" description="Disordered" evidence="1">
    <location>
        <begin position="1"/>
        <end position="44"/>
    </location>
</feature>
<dbReference type="EMBL" id="CP093326">
    <property type="protein sequence ID" value="UNK44702.1"/>
    <property type="molecule type" value="Genomic_DNA"/>
</dbReference>
<feature type="transmembrane region" description="Helical" evidence="2">
    <location>
        <begin position="53"/>
        <end position="75"/>
    </location>
</feature>
<accession>A0ABY3W8Q7</accession>
<evidence type="ECO:0000256" key="2">
    <source>
        <dbReference type="SAM" id="Phobius"/>
    </source>
</evidence>
<evidence type="ECO:0008006" key="5">
    <source>
        <dbReference type="Google" id="ProtNLM"/>
    </source>
</evidence>
<evidence type="ECO:0000313" key="3">
    <source>
        <dbReference type="EMBL" id="UNK44702.1"/>
    </source>
</evidence>
<organism evidence="3 4">
    <name type="scientific">Arthrobacter sulfonylureivorans</name>
    <dbReference type="NCBI Taxonomy" id="2486855"/>
    <lineage>
        <taxon>Bacteria</taxon>
        <taxon>Bacillati</taxon>
        <taxon>Actinomycetota</taxon>
        <taxon>Actinomycetes</taxon>
        <taxon>Micrococcales</taxon>
        <taxon>Micrococcaceae</taxon>
        <taxon>Arthrobacter</taxon>
    </lineage>
</organism>
<dbReference type="RefSeq" id="WP_241913101.1">
    <property type="nucleotide sequence ID" value="NZ_CP093326.1"/>
</dbReference>
<protein>
    <recommendedName>
        <fullName evidence="5">Cell division protein FtsL</fullName>
    </recommendedName>
</protein>
<dbReference type="Proteomes" id="UP000829069">
    <property type="component" value="Chromosome"/>
</dbReference>
<name>A0ABY3W8Q7_9MICC</name>
<evidence type="ECO:0000256" key="1">
    <source>
        <dbReference type="SAM" id="MobiDB-lite"/>
    </source>
</evidence>
<keyword evidence="2" id="KW-1133">Transmembrane helix</keyword>
<reference evidence="3 4" key="1">
    <citation type="submission" date="2022-03" db="EMBL/GenBank/DDBJ databases">
        <title>Isotopic signatures of nitrous oxide derived from detoxification processes.</title>
        <authorList>
            <person name="Behrendt U."/>
            <person name="Buchen C."/>
            <person name="Well R."/>
            <person name="Ulrich A."/>
            <person name="Rohe L."/>
            <person name="Kolb S."/>
            <person name="Schloter M."/>
            <person name="Horn M.A."/>
            <person name="Augustin J."/>
        </authorList>
    </citation>
    <scope>NUCLEOTIDE SEQUENCE [LARGE SCALE GENOMIC DNA]</scope>
    <source>
        <strain evidence="3 4">S4-C24</strain>
    </source>
</reference>
<proteinExistence type="predicted"/>
<keyword evidence="2" id="KW-0472">Membrane</keyword>
<keyword evidence="2" id="KW-0812">Transmembrane</keyword>
<gene>
    <name evidence="3" type="ORF">MNQ99_12020</name>
</gene>
<evidence type="ECO:0000313" key="4">
    <source>
        <dbReference type="Proteomes" id="UP000829069"/>
    </source>
</evidence>
<feature type="region of interest" description="Disordered" evidence="1">
    <location>
        <begin position="154"/>
        <end position="236"/>
    </location>
</feature>
<sequence length="236" mass="24073">MSASAHAARPEQQQYVHGSAAPAGRPGASPRQAPRRTPLSVVPNGPARKRVPFALFCFTVLVLALGSVLVLNISVSSGQYKLVELRNEQVSLAQANEKLTQQLENNQAPQNLAAKAADLGMVTSPSVGSIDLGSQKVAGKPKAAEPGAAPELLVAQPENPGHQPAAKAETGKQGGEAAAAKPTAQSAAAAEAAAAEKAAQNKAPQNKAAQKKAANKNDEKQLNGGSIPAPKQQSGQ</sequence>
<keyword evidence="4" id="KW-1185">Reference proteome</keyword>